<dbReference type="PANTHER" id="PTHR30069:SF29">
    <property type="entry name" value="HEMOGLOBIN AND HEMOGLOBIN-HAPTOGLOBIN-BINDING PROTEIN 1-RELATED"/>
    <property type="match status" value="1"/>
</dbReference>
<keyword evidence="4 11" id="KW-1134">Transmembrane beta strand</keyword>
<proteinExistence type="inferred from homology"/>
<protein>
    <submittedName>
        <fullName evidence="17">TonB-dependent hemoglobin/transferrin/lactoferrin family receptor</fullName>
    </submittedName>
</protein>
<evidence type="ECO:0000256" key="1">
    <source>
        <dbReference type="ARBA" id="ARBA00004571"/>
    </source>
</evidence>
<gene>
    <name evidence="17" type="ORF">L9G74_03350</name>
</gene>
<feature type="signal peptide" evidence="14">
    <location>
        <begin position="1"/>
        <end position="21"/>
    </location>
</feature>
<evidence type="ECO:0000313" key="18">
    <source>
        <dbReference type="Proteomes" id="UP001201549"/>
    </source>
</evidence>
<dbReference type="InterPro" id="IPR012910">
    <property type="entry name" value="Plug_dom"/>
</dbReference>
<keyword evidence="8 11" id="KW-0472">Membrane</keyword>
<evidence type="ECO:0000256" key="6">
    <source>
        <dbReference type="ARBA" id="ARBA00022729"/>
    </source>
</evidence>
<comment type="subcellular location">
    <subcellularLocation>
        <location evidence="1 11">Cell outer membrane</location>
        <topology evidence="1 11">Multi-pass membrane protein</topology>
    </subcellularLocation>
</comment>
<dbReference type="Pfam" id="PF07715">
    <property type="entry name" value="Plug"/>
    <property type="match status" value="1"/>
</dbReference>
<dbReference type="SUPFAM" id="SSF56935">
    <property type="entry name" value="Porins"/>
    <property type="match status" value="1"/>
</dbReference>
<dbReference type="Proteomes" id="UP001201549">
    <property type="component" value="Unassembled WGS sequence"/>
</dbReference>
<evidence type="ECO:0000256" key="11">
    <source>
        <dbReference type="PROSITE-ProRule" id="PRU01360"/>
    </source>
</evidence>
<reference evidence="18" key="1">
    <citation type="submission" date="2023-07" db="EMBL/GenBank/DDBJ databases">
        <title>Shewanella mangrovi sp. nov., an acetaldehyde- degrading bacterium isolated from mangrove sediment.</title>
        <authorList>
            <person name="Liu Y."/>
        </authorList>
    </citation>
    <scope>NUCLEOTIDE SEQUENCE [LARGE SCALE GENOMIC DNA]</scope>
    <source>
        <strain evidence="18">C32</strain>
    </source>
</reference>
<dbReference type="EMBL" id="JAKOGG010000002">
    <property type="protein sequence ID" value="MCS4555464.1"/>
    <property type="molecule type" value="Genomic_DNA"/>
</dbReference>
<evidence type="ECO:0000256" key="7">
    <source>
        <dbReference type="ARBA" id="ARBA00023077"/>
    </source>
</evidence>
<keyword evidence="6 14" id="KW-0732">Signal</keyword>
<dbReference type="InterPro" id="IPR036942">
    <property type="entry name" value="Beta-barrel_TonB_sf"/>
</dbReference>
<dbReference type="InterPro" id="IPR000531">
    <property type="entry name" value="Beta-barrel_TonB"/>
</dbReference>
<keyword evidence="5 11" id="KW-0812">Transmembrane</keyword>
<feature type="domain" description="TonB-dependent receptor-like beta-barrel" evidence="15">
    <location>
        <begin position="237"/>
        <end position="673"/>
    </location>
</feature>
<evidence type="ECO:0000256" key="14">
    <source>
        <dbReference type="SAM" id="SignalP"/>
    </source>
</evidence>
<evidence type="ECO:0000259" key="15">
    <source>
        <dbReference type="Pfam" id="PF00593"/>
    </source>
</evidence>
<feature type="short sequence motif" description="TonB C-terminal box" evidence="12">
    <location>
        <begin position="695"/>
        <end position="712"/>
    </location>
</feature>
<evidence type="ECO:0000256" key="12">
    <source>
        <dbReference type="PROSITE-ProRule" id="PRU10144"/>
    </source>
</evidence>
<feature type="domain" description="TonB-dependent receptor plug" evidence="16">
    <location>
        <begin position="49"/>
        <end position="155"/>
    </location>
</feature>
<dbReference type="NCBIfam" id="TIGR01786">
    <property type="entry name" value="TonB-hemlactrns"/>
    <property type="match status" value="1"/>
</dbReference>
<evidence type="ECO:0000256" key="4">
    <source>
        <dbReference type="ARBA" id="ARBA00022452"/>
    </source>
</evidence>
<feature type="chain" id="PRO_5046113822" evidence="14">
    <location>
        <begin position="22"/>
        <end position="712"/>
    </location>
</feature>
<evidence type="ECO:0000256" key="13">
    <source>
        <dbReference type="RuleBase" id="RU003357"/>
    </source>
</evidence>
<keyword evidence="3 11" id="KW-0813">Transport</keyword>
<dbReference type="InterPro" id="IPR010917">
    <property type="entry name" value="TonB_rcpt_CS"/>
</dbReference>
<organism evidence="17 18">
    <name type="scientific">Shewanella electrica</name>
    <dbReference type="NCBI Taxonomy" id="515560"/>
    <lineage>
        <taxon>Bacteria</taxon>
        <taxon>Pseudomonadati</taxon>
        <taxon>Pseudomonadota</taxon>
        <taxon>Gammaproteobacteria</taxon>
        <taxon>Alteromonadales</taxon>
        <taxon>Shewanellaceae</taxon>
        <taxon>Shewanella</taxon>
    </lineage>
</organism>
<dbReference type="NCBIfam" id="TIGR01785">
    <property type="entry name" value="TonB-hemin"/>
    <property type="match status" value="1"/>
</dbReference>
<dbReference type="PANTHER" id="PTHR30069">
    <property type="entry name" value="TONB-DEPENDENT OUTER MEMBRANE RECEPTOR"/>
    <property type="match status" value="1"/>
</dbReference>
<dbReference type="Gene3D" id="2.170.130.10">
    <property type="entry name" value="TonB-dependent receptor, plug domain"/>
    <property type="match status" value="1"/>
</dbReference>
<keyword evidence="7 13" id="KW-0798">TonB box</keyword>
<keyword evidence="9 17" id="KW-0675">Receptor</keyword>
<evidence type="ECO:0000256" key="5">
    <source>
        <dbReference type="ARBA" id="ARBA00022692"/>
    </source>
</evidence>
<dbReference type="InterPro" id="IPR011276">
    <property type="entry name" value="TonB_haem/Hb_rcpt"/>
</dbReference>
<dbReference type="InterPro" id="IPR039426">
    <property type="entry name" value="TonB-dep_rcpt-like"/>
</dbReference>
<keyword evidence="10 11" id="KW-0998">Cell outer membrane</keyword>
<dbReference type="PROSITE" id="PS52016">
    <property type="entry name" value="TONB_DEPENDENT_REC_3"/>
    <property type="match status" value="1"/>
</dbReference>
<evidence type="ECO:0000256" key="8">
    <source>
        <dbReference type="ARBA" id="ARBA00023136"/>
    </source>
</evidence>
<dbReference type="CDD" id="cd01347">
    <property type="entry name" value="ligand_gated_channel"/>
    <property type="match status" value="1"/>
</dbReference>
<evidence type="ECO:0000256" key="2">
    <source>
        <dbReference type="ARBA" id="ARBA00008143"/>
    </source>
</evidence>
<name>A0ABT2FGL3_9GAMM</name>
<dbReference type="Pfam" id="PF00593">
    <property type="entry name" value="TonB_dep_Rec_b-barrel"/>
    <property type="match status" value="1"/>
</dbReference>
<comment type="similarity">
    <text evidence="2">Belongs to the TonB-dependent receptor family. Hemoglobin/haptoglobin binding protein subfamily.</text>
</comment>
<comment type="caution">
    <text evidence="17">The sequence shown here is derived from an EMBL/GenBank/DDBJ whole genome shotgun (WGS) entry which is preliminary data.</text>
</comment>
<evidence type="ECO:0000259" key="16">
    <source>
        <dbReference type="Pfam" id="PF07715"/>
    </source>
</evidence>
<dbReference type="InterPro" id="IPR037066">
    <property type="entry name" value="Plug_dom_sf"/>
</dbReference>
<evidence type="ECO:0000256" key="3">
    <source>
        <dbReference type="ARBA" id="ARBA00022448"/>
    </source>
</evidence>
<accession>A0ABT2FGL3</accession>
<evidence type="ECO:0000313" key="17">
    <source>
        <dbReference type="EMBL" id="MCS4555464.1"/>
    </source>
</evidence>
<sequence length="712" mass="79299">MHTRFRLTLIAAAVFSTTAYADEAPNNSASHAIGERIQVDGNRLTTAKPDSVIVNISADTIANTISTDIADALRYEPGVTVTRDERFGIGSINIRGLDGNRVKLLVDGVEMADSYGPTTTYLQSGRNSLDTDALQAMEIVKGGDVSAGSGAFGGVVRFNTKQPQDYLNTSGDDSYFSLAANYRSDSERFSETATLANRTGDIESLLVYTRRDGQERENHGGGSDVMGVARGKVNPGDNSSDNLLGKLIWQLDGSRIGVTGEYFKGTSEIDLFSQSTDTTTDRSDDELTRYRIGVFQDITQATAMYDSLHWQLDYQKNKTTNGTHLDSAVSQRFVDRFYDQKGWQGSVKLVKQLGDHQLSYGGNYQYQEFANLNQDTVNNATDTSRFSPPADGNKWGVYLADHWQLTDNFALLPAVRYDRYHYSTSSDQYIADWGDSRDDKLTGQLGFDWHITEQLSMFGRYGSGFRAPAMTELYYYYEHSVSFGGMNMSYIIRPNPDLEPENSTFAEAGLRWASDIVSAELTVYDNHYRNFIESQVSQGSSPEYMLGQFTSLNLDKVEIKGAELRGSVDLAKWFGYRDGLRLDAAFAYAEGDNVGDDQPLDSVAPMELFTALKYDSANNWGGSLTASWTAKKKTSDITDSKQWLATDSFTVVDLTAYVEPINNLRLTAGVFNLFDKEYLLWNDIRSLSNNNENLYRYTQPGRNFGVGIKYSF</sequence>
<dbReference type="PROSITE" id="PS01156">
    <property type="entry name" value="TONB_DEPENDENT_REC_2"/>
    <property type="match status" value="1"/>
</dbReference>
<evidence type="ECO:0000256" key="10">
    <source>
        <dbReference type="ARBA" id="ARBA00023237"/>
    </source>
</evidence>
<dbReference type="InterPro" id="IPR010949">
    <property type="entry name" value="TonB_Hb/transfer/lactofer_rcpt"/>
</dbReference>
<dbReference type="Gene3D" id="2.40.170.20">
    <property type="entry name" value="TonB-dependent receptor, beta-barrel domain"/>
    <property type="match status" value="1"/>
</dbReference>
<keyword evidence="18" id="KW-1185">Reference proteome</keyword>
<dbReference type="RefSeq" id="WP_238894866.1">
    <property type="nucleotide sequence ID" value="NZ_JAKOGG010000002.1"/>
</dbReference>
<evidence type="ECO:0000256" key="9">
    <source>
        <dbReference type="ARBA" id="ARBA00023170"/>
    </source>
</evidence>